<keyword evidence="1" id="KW-1133">Transmembrane helix</keyword>
<evidence type="ECO:0000313" key="3">
    <source>
        <dbReference type="EnsemblPlants" id="KEH29759"/>
    </source>
</evidence>
<dbReference type="EnsemblPlants" id="KEH29759">
    <property type="protein sequence ID" value="KEH29759"/>
    <property type="gene ID" value="MTR_4g051508"/>
</dbReference>
<name>A0A072UJ28_MEDTR</name>
<dbReference type="HOGENOM" id="CLU_2310229_0_0_1"/>
<evidence type="ECO:0000313" key="2">
    <source>
        <dbReference type="EMBL" id="KEH29759.1"/>
    </source>
</evidence>
<reference evidence="3" key="3">
    <citation type="submission" date="2015-04" db="UniProtKB">
        <authorList>
            <consortium name="EnsemblPlants"/>
        </authorList>
    </citation>
    <scope>IDENTIFICATION</scope>
    <source>
        <strain evidence="3">cv. Jemalong A17</strain>
    </source>
</reference>
<dbReference type="EMBL" id="CM001220">
    <property type="protein sequence ID" value="KEH29759.1"/>
    <property type="molecule type" value="Genomic_DNA"/>
</dbReference>
<gene>
    <name evidence="2" type="ordered locus">MTR_4g051508</name>
</gene>
<evidence type="ECO:0000313" key="4">
    <source>
        <dbReference type="Proteomes" id="UP000002051"/>
    </source>
</evidence>
<keyword evidence="4" id="KW-1185">Reference proteome</keyword>
<reference evidence="2 4" key="1">
    <citation type="journal article" date="2011" name="Nature">
        <title>The Medicago genome provides insight into the evolution of rhizobial symbioses.</title>
        <authorList>
            <person name="Young N.D."/>
            <person name="Debelle F."/>
            <person name="Oldroyd G.E."/>
            <person name="Geurts R."/>
            <person name="Cannon S.B."/>
            <person name="Udvardi M.K."/>
            <person name="Benedito V.A."/>
            <person name="Mayer K.F."/>
            <person name="Gouzy J."/>
            <person name="Schoof H."/>
            <person name="Van de Peer Y."/>
            <person name="Proost S."/>
            <person name="Cook D.R."/>
            <person name="Meyers B.C."/>
            <person name="Spannagl M."/>
            <person name="Cheung F."/>
            <person name="De Mita S."/>
            <person name="Krishnakumar V."/>
            <person name="Gundlach H."/>
            <person name="Zhou S."/>
            <person name="Mudge J."/>
            <person name="Bharti A.K."/>
            <person name="Murray J.D."/>
            <person name="Naoumkina M.A."/>
            <person name="Rosen B."/>
            <person name="Silverstein K.A."/>
            <person name="Tang H."/>
            <person name="Rombauts S."/>
            <person name="Zhao P.X."/>
            <person name="Zhou P."/>
            <person name="Barbe V."/>
            <person name="Bardou P."/>
            <person name="Bechner M."/>
            <person name="Bellec A."/>
            <person name="Berger A."/>
            <person name="Berges H."/>
            <person name="Bidwell S."/>
            <person name="Bisseling T."/>
            <person name="Choisne N."/>
            <person name="Couloux A."/>
            <person name="Denny R."/>
            <person name="Deshpande S."/>
            <person name="Dai X."/>
            <person name="Doyle J.J."/>
            <person name="Dudez A.M."/>
            <person name="Farmer A.D."/>
            <person name="Fouteau S."/>
            <person name="Franken C."/>
            <person name="Gibelin C."/>
            <person name="Gish J."/>
            <person name="Goldstein S."/>
            <person name="Gonzalez A.J."/>
            <person name="Green P.J."/>
            <person name="Hallab A."/>
            <person name="Hartog M."/>
            <person name="Hua A."/>
            <person name="Humphray S.J."/>
            <person name="Jeong D.H."/>
            <person name="Jing Y."/>
            <person name="Jocker A."/>
            <person name="Kenton S.M."/>
            <person name="Kim D.J."/>
            <person name="Klee K."/>
            <person name="Lai H."/>
            <person name="Lang C."/>
            <person name="Lin S."/>
            <person name="Macmil S.L."/>
            <person name="Magdelenat G."/>
            <person name="Matthews L."/>
            <person name="McCorrison J."/>
            <person name="Monaghan E.L."/>
            <person name="Mun J.H."/>
            <person name="Najar F.Z."/>
            <person name="Nicholson C."/>
            <person name="Noirot C."/>
            <person name="O'Bleness M."/>
            <person name="Paule C.R."/>
            <person name="Poulain J."/>
            <person name="Prion F."/>
            <person name="Qin B."/>
            <person name="Qu C."/>
            <person name="Retzel E.F."/>
            <person name="Riddle C."/>
            <person name="Sallet E."/>
            <person name="Samain S."/>
            <person name="Samson N."/>
            <person name="Sanders I."/>
            <person name="Saurat O."/>
            <person name="Scarpelli C."/>
            <person name="Schiex T."/>
            <person name="Segurens B."/>
            <person name="Severin A.J."/>
            <person name="Sherrier D.J."/>
            <person name="Shi R."/>
            <person name="Sims S."/>
            <person name="Singer S.R."/>
            <person name="Sinharoy S."/>
            <person name="Sterck L."/>
            <person name="Viollet A."/>
            <person name="Wang B.B."/>
            <person name="Wang K."/>
            <person name="Wang M."/>
            <person name="Wang X."/>
            <person name="Warfsmann J."/>
            <person name="Weissenbach J."/>
            <person name="White D.D."/>
            <person name="White J.D."/>
            <person name="Wiley G.B."/>
            <person name="Wincker P."/>
            <person name="Xing Y."/>
            <person name="Yang L."/>
            <person name="Yao Z."/>
            <person name="Ying F."/>
            <person name="Zhai J."/>
            <person name="Zhou L."/>
            <person name="Zuber A."/>
            <person name="Denarie J."/>
            <person name="Dixon R.A."/>
            <person name="May G.D."/>
            <person name="Schwartz D.C."/>
            <person name="Rogers J."/>
            <person name="Quetier F."/>
            <person name="Town C.D."/>
            <person name="Roe B.A."/>
        </authorList>
    </citation>
    <scope>NUCLEOTIDE SEQUENCE [LARGE SCALE GENOMIC DNA]</scope>
    <source>
        <strain evidence="2">A17</strain>
        <strain evidence="3 4">cv. Jemalong A17</strain>
    </source>
</reference>
<organism evidence="2 4">
    <name type="scientific">Medicago truncatula</name>
    <name type="common">Barrel medic</name>
    <name type="synonym">Medicago tribuloides</name>
    <dbReference type="NCBI Taxonomy" id="3880"/>
    <lineage>
        <taxon>Eukaryota</taxon>
        <taxon>Viridiplantae</taxon>
        <taxon>Streptophyta</taxon>
        <taxon>Embryophyta</taxon>
        <taxon>Tracheophyta</taxon>
        <taxon>Spermatophyta</taxon>
        <taxon>Magnoliopsida</taxon>
        <taxon>eudicotyledons</taxon>
        <taxon>Gunneridae</taxon>
        <taxon>Pentapetalae</taxon>
        <taxon>rosids</taxon>
        <taxon>fabids</taxon>
        <taxon>Fabales</taxon>
        <taxon>Fabaceae</taxon>
        <taxon>Papilionoideae</taxon>
        <taxon>50 kb inversion clade</taxon>
        <taxon>NPAAA clade</taxon>
        <taxon>Hologalegina</taxon>
        <taxon>IRL clade</taxon>
        <taxon>Trifolieae</taxon>
        <taxon>Medicago</taxon>
    </lineage>
</organism>
<keyword evidence="1" id="KW-0472">Membrane</keyword>
<evidence type="ECO:0000256" key="1">
    <source>
        <dbReference type="SAM" id="Phobius"/>
    </source>
</evidence>
<proteinExistence type="predicted"/>
<protein>
    <submittedName>
        <fullName evidence="2">Transmembrane protein, putative</fullName>
    </submittedName>
</protein>
<reference evidence="2 4" key="2">
    <citation type="journal article" date="2014" name="BMC Genomics">
        <title>An improved genome release (version Mt4.0) for the model legume Medicago truncatula.</title>
        <authorList>
            <person name="Tang H."/>
            <person name="Krishnakumar V."/>
            <person name="Bidwell S."/>
            <person name="Rosen B."/>
            <person name="Chan A."/>
            <person name="Zhou S."/>
            <person name="Gentzbittel L."/>
            <person name="Childs K.L."/>
            <person name="Yandell M."/>
            <person name="Gundlach H."/>
            <person name="Mayer K.F."/>
            <person name="Schwartz D.C."/>
            <person name="Town C.D."/>
        </authorList>
    </citation>
    <scope>GENOME REANNOTATION</scope>
    <source>
        <strain evidence="2">A17</strain>
        <strain evidence="3 4">cv. Jemalong A17</strain>
    </source>
</reference>
<sequence length="100" mass="11725">MDEGDQKLVVPEWGDPRFGQWDGNMWISFEQPCDEDDFDVIDYLEKFKKDTGAGAHDIDIYETLKPPEYAYRSQRNRTCFSFAFLFFLFVCLISPGVDHL</sequence>
<keyword evidence="1 2" id="KW-0812">Transmembrane</keyword>
<dbReference type="AlphaFoldDB" id="A0A072UJ28"/>
<accession>A0A072UJ28</accession>
<dbReference type="Proteomes" id="UP000002051">
    <property type="component" value="Chromosome 4"/>
</dbReference>
<feature type="transmembrane region" description="Helical" evidence="1">
    <location>
        <begin position="79"/>
        <end position="97"/>
    </location>
</feature>